<dbReference type="EMBL" id="EAAA01001051">
    <property type="status" value="NOT_ANNOTATED_CDS"/>
    <property type="molecule type" value="Genomic_DNA"/>
</dbReference>
<name>H2XNM4_CIOIN</name>
<reference evidence="2" key="4">
    <citation type="submission" date="2025-09" db="UniProtKB">
        <authorList>
            <consortium name="Ensembl"/>
        </authorList>
    </citation>
    <scope>IDENTIFICATION</scope>
</reference>
<protein>
    <recommendedName>
        <fullName evidence="4">LIM zinc-binding domain-containing protein</fullName>
    </recommendedName>
</protein>
<sequence length="75" mass="8904">MNYKQWYCVIIVLLVTSQMFIDTAEAGRRRKCKQSVCHSCKKILKNKEMVPLKFLFICRMCSKSCRRQLSSFFLS</sequence>
<evidence type="ECO:0008006" key="4">
    <source>
        <dbReference type="Google" id="ProtNLM"/>
    </source>
</evidence>
<dbReference type="HOGENOM" id="CLU_2670350_0_0_1"/>
<accession>H2XNM4</accession>
<dbReference type="InParanoid" id="H2XNM4"/>
<proteinExistence type="predicted"/>
<dbReference type="Ensembl" id="ENSCINT00000035139.1">
    <property type="protein sequence ID" value="ENSCINP00000031257.1"/>
    <property type="gene ID" value="ENSCING00000025124.1"/>
</dbReference>
<keyword evidence="3" id="KW-1185">Reference proteome</keyword>
<reference evidence="3" key="1">
    <citation type="journal article" date="2002" name="Science">
        <title>The draft genome of Ciona intestinalis: insights into chordate and vertebrate origins.</title>
        <authorList>
            <person name="Dehal P."/>
            <person name="Satou Y."/>
            <person name="Campbell R.K."/>
            <person name="Chapman J."/>
            <person name="Degnan B."/>
            <person name="De Tomaso A."/>
            <person name="Davidson B."/>
            <person name="Di Gregorio A."/>
            <person name="Gelpke M."/>
            <person name="Goodstein D.M."/>
            <person name="Harafuji N."/>
            <person name="Hastings K.E."/>
            <person name="Ho I."/>
            <person name="Hotta K."/>
            <person name="Huang W."/>
            <person name="Kawashima T."/>
            <person name="Lemaire P."/>
            <person name="Martinez D."/>
            <person name="Meinertzhagen I.A."/>
            <person name="Necula S."/>
            <person name="Nonaka M."/>
            <person name="Putnam N."/>
            <person name="Rash S."/>
            <person name="Saiga H."/>
            <person name="Satake M."/>
            <person name="Terry A."/>
            <person name="Yamada L."/>
            <person name="Wang H.G."/>
            <person name="Awazu S."/>
            <person name="Azumi K."/>
            <person name="Boore J."/>
            <person name="Branno M."/>
            <person name="Chin-Bow S."/>
            <person name="DeSantis R."/>
            <person name="Doyle S."/>
            <person name="Francino P."/>
            <person name="Keys D.N."/>
            <person name="Haga S."/>
            <person name="Hayashi H."/>
            <person name="Hino K."/>
            <person name="Imai K.S."/>
            <person name="Inaba K."/>
            <person name="Kano S."/>
            <person name="Kobayashi K."/>
            <person name="Kobayashi M."/>
            <person name="Lee B.I."/>
            <person name="Makabe K.W."/>
            <person name="Manohar C."/>
            <person name="Matassi G."/>
            <person name="Medina M."/>
            <person name="Mochizuki Y."/>
            <person name="Mount S."/>
            <person name="Morishita T."/>
            <person name="Miura S."/>
            <person name="Nakayama A."/>
            <person name="Nishizaka S."/>
            <person name="Nomoto H."/>
            <person name="Ohta F."/>
            <person name="Oishi K."/>
            <person name="Rigoutsos I."/>
            <person name="Sano M."/>
            <person name="Sasaki A."/>
            <person name="Sasakura Y."/>
            <person name="Shoguchi E."/>
            <person name="Shin-i T."/>
            <person name="Spagnuolo A."/>
            <person name="Stainier D."/>
            <person name="Suzuki M.M."/>
            <person name="Tassy O."/>
            <person name="Takatori N."/>
            <person name="Tokuoka M."/>
            <person name="Yagi K."/>
            <person name="Yoshizaki F."/>
            <person name="Wada S."/>
            <person name="Zhang C."/>
            <person name="Hyatt P.D."/>
            <person name="Larimer F."/>
            <person name="Detter C."/>
            <person name="Doggett N."/>
            <person name="Glavina T."/>
            <person name="Hawkins T."/>
            <person name="Richardson P."/>
            <person name="Lucas S."/>
            <person name="Kohara Y."/>
            <person name="Levine M."/>
            <person name="Satoh N."/>
            <person name="Rokhsar D.S."/>
        </authorList>
    </citation>
    <scope>NUCLEOTIDE SEQUENCE [LARGE SCALE GENOMIC DNA]</scope>
</reference>
<organism evidence="2 3">
    <name type="scientific">Ciona intestinalis</name>
    <name type="common">Transparent sea squirt</name>
    <name type="synonym">Ascidia intestinalis</name>
    <dbReference type="NCBI Taxonomy" id="7719"/>
    <lineage>
        <taxon>Eukaryota</taxon>
        <taxon>Metazoa</taxon>
        <taxon>Chordata</taxon>
        <taxon>Tunicata</taxon>
        <taxon>Ascidiacea</taxon>
        <taxon>Phlebobranchia</taxon>
        <taxon>Cionidae</taxon>
        <taxon>Ciona</taxon>
    </lineage>
</organism>
<reference evidence="2" key="3">
    <citation type="submission" date="2025-08" db="UniProtKB">
        <authorList>
            <consortium name="Ensembl"/>
        </authorList>
    </citation>
    <scope>IDENTIFICATION</scope>
</reference>
<feature type="signal peptide" evidence="1">
    <location>
        <begin position="1"/>
        <end position="26"/>
    </location>
</feature>
<dbReference type="Proteomes" id="UP000008144">
    <property type="component" value="Chromosome 12"/>
</dbReference>
<reference evidence="2" key="2">
    <citation type="journal article" date="2008" name="Genome Biol.">
        <title>Improved genome assembly and evidence-based global gene model set for the chordate Ciona intestinalis: new insight into intron and operon populations.</title>
        <authorList>
            <person name="Satou Y."/>
            <person name="Mineta K."/>
            <person name="Ogasawara M."/>
            <person name="Sasakura Y."/>
            <person name="Shoguchi E."/>
            <person name="Ueno K."/>
            <person name="Yamada L."/>
            <person name="Matsumoto J."/>
            <person name="Wasserscheid J."/>
            <person name="Dewar K."/>
            <person name="Wiley G.B."/>
            <person name="Macmil S.L."/>
            <person name="Roe B.A."/>
            <person name="Zeller R.W."/>
            <person name="Hastings K.E."/>
            <person name="Lemaire P."/>
            <person name="Lindquist E."/>
            <person name="Endo T."/>
            <person name="Hotta K."/>
            <person name="Inaba K."/>
        </authorList>
    </citation>
    <scope>NUCLEOTIDE SEQUENCE [LARGE SCALE GENOMIC DNA]</scope>
    <source>
        <strain evidence="2">wild type</strain>
    </source>
</reference>
<evidence type="ECO:0000313" key="3">
    <source>
        <dbReference type="Proteomes" id="UP000008144"/>
    </source>
</evidence>
<evidence type="ECO:0000256" key="1">
    <source>
        <dbReference type="SAM" id="SignalP"/>
    </source>
</evidence>
<feature type="chain" id="PRO_5003577695" description="LIM zinc-binding domain-containing protein" evidence="1">
    <location>
        <begin position="27"/>
        <end position="75"/>
    </location>
</feature>
<keyword evidence="1" id="KW-0732">Signal</keyword>
<evidence type="ECO:0000313" key="2">
    <source>
        <dbReference type="Ensembl" id="ENSCINP00000031257.1"/>
    </source>
</evidence>
<dbReference type="AlphaFoldDB" id="H2XNM4"/>